<sequence>MTRALPLLALCLALPACDVTHLLTEDEVRDPANICLTGAPGTCAFEGAPVELRDDPRRLPGRSYTFYPMARAVSFADGTGRTWVAPAGTLTDGASIPPIFVPIVGRPTAPEVRGAAAVHDAYCGVGNEAGPAFHKAEWPDVHRMFYDALIAGGTEPVRAKLMFAAVYLGGPRWTIHRPDTDPSRDLSAVPAPRKQQAMRRAKSYIESSDPDPAQLERFLLMLERQMLQEMARLDSDADSRTEQGGEPSYEGYEPQIEDFDKTAVDRVPG</sequence>
<feature type="compositionally biased region" description="Basic and acidic residues" evidence="1">
    <location>
        <begin position="258"/>
        <end position="269"/>
    </location>
</feature>
<evidence type="ECO:0000313" key="4">
    <source>
        <dbReference type="Proteomes" id="UP000325289"/>
    </source>
</evidence>
<feature type="region of interest" description="Disordered" evidence="1">
    <location>
        <begin position="176"/>
        <end position="195"/>
    </location>
</feature>
<organism evidence="3 4">
    <name type="scientific">Roseivivax sediminis</name>
    <dbReference type="NCBI Taxonomy" id="936889"/>
    <lineage>
        <taxon>Bacteria</taxon>
        <taxon>Pseudomonadati</taxon>
        <taxon>Pseudomonadota</taxon>
        <taxon>Alphaproteobacteria</taxon>
        <taxon>Rhodobacterales</taxon>
        <taxon>Roseobacteraceae</taxon>
        <taxon>Roseivivax</taxon>
    </lineage>
</organism>
<reference evidence="3 4" key="1">
    <citation type="submission" date="2016-10" db="EMBL/GenBank/DDBJ databases">
        <authorList>
            <person name="Varghese N."/>
            <person name="Submissions S."/>
        </authorList>
    </citation>
    <scope>NUCLEOTIDE SEQUENCE [LARGE SCALE GENOMIC DNA]</scope>
    <source>
        <strain evidence="4">YIM D21,KCTC 23444,ACCC 10710</strain>
    </source>
</reference>
<gene>
    <name evidence="3" type="ORF">SAMN04515678_104296</name>
</gene>
<feature type="chain" id="PRO_5009301959" description="DUF1353 domain-containing protein" evidence="2">
    <location>
        <begin position="19"/>
        <end position="269"/>
    </location>
</feature>
<protein>
    <recommendedName>
        <fullName evidence="5">DUF1353 domain-containing protein</fullName>
    </recommendedName>
</protein>
<feature type="region of interest" description="Disordered" evidence="1">
    <location>
        <begin position="230"/>
        <end position="269"/>
    </location>
</feature>
<keyword evidence="4" id="KW-1185">Reference proteome</keyword>
<accession>A0A1I1WFJ2</accession>
<dbReference type="Pfam" id="PF07087">
    <property type="entry name" value="DUF1353"/>
    <property type="match status" value="1"/>
</dbReference>
<dbReference type="Proteomes" id="UP000325289">
    <property type="component" value="Unassembled WGS sequence"/>
</dbReference>
<feature type="signal peptide" evidence="2">
    <location>
        <begin position="1"/>
        <end position="18"/>
    </location>
</feature>
<dbReference type="OrthoDB" id="7860705at2"/>
<evidence type="ECO:0000256" key="1">
    <source>
        <dbReference type="SAM" id="MobiDB-lite"/>
    </source>
</evidence>
<dbReference type="EMBL" id="FOMS01000004">
    <property type="protein sequence ID" value="SFD93954.1"/>
    <property type="molecule type" value="Genomic_DNA"/>
</dbReference>
<dbReference type="AlphaFoldDB" id="A0A1I1WFJ2"/>
<dbReference type="RefSeq" id="WP_149755523.1">
    <property type="nucleotide sequence ID" value="NZ_FOMS01000004.1"/>
</dbReference>
<proteinExistence type="predicted"/>
<feature type="compositionally biased region" description="Basic and acidic residues" evidence="1">
    <location>
        <begin position="231"/>
        <end position="243"/>
    </location>
</feature>
<evidence type="ECO:0008006" key="5">
    <source>
        <dbReference type="Google" id="ProtNLM"/>
    </source>
</evidence>
<evidence type="ECO:0000313" key="3">
    <source>
        <dbReference type="EMBL" id="SFD93954.1"/>
    </source>
</evidence>
<keyword evidence="2" id="KW-0732">Signal</keyword>
<evidence type="ECO:0000256" key="2">
    <source>
        <dbReference type="SAM" id="SignalP"/>
    </source>
</evidence>
<dbReference type="InterPro" id="IPR010767">
    <property type="entry name" value="Phage_CGC-2007_Cje0229"/>
</dbReference>
<name>A0A1I1WFJ2_9RHOB</name>